<comment type="caution">
    <text evidence="3">The sequence shown here is derived from an EMBL/GenBank/DDBJ whole genome shotgun (WGS) entry which is preliminary data.</text>
</comment>
<evidence type="ECO:0000256" key="1">
    <source>
        <dbReference type="SAM" id="Coils"/>
    </source>
</evidence>
<dbReference type="AlphaFoldDB" id="A0A9W7YGF9"/>
<evidence type="ECO:0000313" key="3">
    <source>
        <dbReference type="EMBL" id="KAJ1735869.1"/>
    </source>
</evidence>
<dbReference type="OrthoDB" id="419631at2759"/>
<dbReference type="Proteomes" id="UP001143981">
    <property type="component" value="Unassembled WGS sequence"/>
</dbReference>
<organism evidence="3 4">
    <name type="scientific">Coemansia biformis</name>
    <dbReference type="NCBI Taxonomy" id="1286918"/>
    <lineage>
        <taxon>Eukaryota</taxon>
        <taxon>Fungi</taxon>
        <taxon>Fungi incertae sedis</taxon>
        <taxon>Zoopagomycota</taxon>
        <taxon>Kickxellomycotina</taxon>
        <taxon>Kickxellomycetes</taxon>
        <taxon>Kickxellales</taxon>
        <taxon>Kickxellaceae</taxon>
        <taxon>Coemansia</taxon>
    </lineage>
</organism>
<keyword evidence="4" id="KW-1185">Reference proteome</keyword>
<feature type="coiled-coil region" evidence="1">
    <location>
        <begin position="663"/>
        <end position="715"/>
    </location>
</feature>
<protein>
    <recommendedName>
        <fullName evidence="5">Hyaluronan-mediated motility receptor C-terminal domain-containing protein</fullName>
    </recommendedName>
</protein>
<evidence type="ECO:0008006" key="5">
    <source>
        <dbReference type="Google" id="ProtNLM"/>
    </source>
</evidence>
<feature type="coiled-coil region" evidence="1">
    <location>
        <begin position="474"/>
        <end position="501"/>
    </location>
</feature>
<feature type="region of interest" description="Disordered" evidence="2">
    <location>
        <begin position="1169"/>
        <end position="1202"/>
    </location>
</feature>
<keyword evidence="1" id="KW-0175">Coiled coil</keyword>
<feature type="compositionally biased region" description="Basic and acidic residues" evidence="2">
    <location>
        <begin position="201"/>
        <end position="236"/>
    </location>
</feature>
<proteinExistence type="predicted"/>
<feature type="compositionally biased region" description="Basic and acidic residues" evidence="2">
    <location>
        <begin position="183"/>
        <end position="192"/>
    </location>
</feature>
<evidence type="ECO:0000313" key="4">
    <source>
        <dbReference type="Proteomes" id="UP001143981"/>
    </source>
</evidence>
<reference evidence="3" key="1">
    <citation type="submission" date="2022-07" db="EMBL/GenBank/DDBJ databases">
        <title>Phylogenomic reconstructions and comparative analyses of Kickxellomycotina fungi.</title>
        <authorList>
            <person name="Reynolds N.K."/>
            <person name="Stajich J.E."/>
            <person name="Barry K."/>
            <person name="Grigoriev I.V."/>
            <person name="Crous P."/>
            <person name="Smith M.E."/>
        </authorList>
    </citation>
    <scope>NUCLEOTIDE SEQUENCE</scope>
    <source>
        <strain evidence="3">BCRC 34381</strain>
    </source>
</reference>
<feature type="region of interest" description="Disordered" evidence="2">
    <location>
        <begin position="173"/>
        <end position="236"/>
    </location>
</feature>
<feature type="coiled-coil region" evidence="1">
    <location>
        <begin position="928"/>
        <end position="955"/>
    </location>
</feature>
<dbReference type="EMBL" id="JANBOI010000009">
    <property type="protein sequence ID" value="KAJ1735869.1"/>
    <property type="molecule type" value="Genomic_DNA"/>
</dbReference>
<sequence length="1232" mass="138045">MAVCPCRIIADCWQRAVADPDIPPPGTYDVYSPEAKYKKFGFIAQDERFRAERVDERQGGPAVGAVARSLSRSGQASAAGVRPAGAVATTAMRAEESRLKREIEYCQKRLHDLQSSSERDARVLKDKVQQAEERIKDLLRERSDISKRLLQREAELKAKERERVGLAAQLKQQQAAAPLANPKTEKQLRDNAEQASSMCAKLKEALDKARRTSEEDKRRLRQLESQLRRSEQEKGAYEGELRKLGEVDYPRQLSRAEKELREQEEHYREKARKLNVSLQEARDLASRYMNELGEATVHATALENELQLARERAQDTASGTEKQLDTAMSQLSATQRRLGDLERLAAQRATESGRLLDAANDHVEELKAEIGRLEQEREQAQLEMQGRIRELTRDYKSAKREFESSVKDADSERTKRLHDTQSRLERATKETIDLKAEVSELRGILLKKEMGWKDRQLELEGDLQAAASDYGAMQKRLIEQHAEFDARVKALEDQAQKKERAWTSERTSILEKLDAAHKDGFKLREALDDLQKDAAQTKADCEADLRRTGQEMAALLAETEHRTAQWEKERRELARSHTAELAELNEECALLEQQLNDDRGKFEAQLGDARDELAAQARAHREQTASLQAQAAGVADSLEKHALATQILEERLAKSDAKAAARIAALEESLDSARLEHERGAAELLEELRVAEQRAAECEDEAHGERMEAEALRAENSSLCARLDGLAAASEELAAECAGLQDMVDDLAEGSAQADGQRDEALSHYTGVMQALSDKHCAEKTQWKAEREAMQERLNRYKYREHMWAIQEQYLQEHLAIKEAARQHMVQEARNLFCELQDEAEVAGEQMDAGAALADDLQHLLTLQAGGDGAGLDQHLSEVRELTRAVFLESIQRAQEAGISRVRVESAVQELAFMRVQGQIVETVGDMSAQHKAERARLESALAAARSDYRGLQELAAGNCATYEAQVGELRARIGELVEPGNTQDAARLEAENATLVATVKRLGNLVAELEARLEVADYAVDDERAESDRHQTALESQNAHMNRVLEQCEVDMAAQVEQISAMGQFIAELESERAIMAEQTRFQINWLKENYSKAYQDLDTVLSNGGGHSNLQQRIRYVESLKTQILTLKRECFEASRDRDRFRHNVSLLKSELGAYKEVSDVDAARSRIQARGRPTAQRSGSVSRRALGAGTEPAADASRTALGMKGAAVARKALEDARQLQHQQMTVADE</sequence>
<accession>A0A9W7YGF9</accession>
<feature type="coiled-coil region" evidence="1">
    <location>
        <begin position="527"/>
        <end position="630"/>
    </location>
</feature>
<evidence type="ECO:0000256" key="2">
    <source>
        <dbReference type="SAM" id="MobiDB-lite"/>
    </source>
</evidence>
<name>A0A9W7YGF9_9FUNG</name>
<gene>
    <name evidence="3" type="ORF">LPJ61_000313</name>
</gene>